<feature type="non-terminal residue" evidence="1">
    <location>
        <position position="1"/>
    </location>
</feature>
<accession>X0TAR3</accession>
<gene>
    <name evidence="1" type="ORF">S01H1_05391</name>
</gene>
<name>X0TAR3_9ZZZZ</name>
<reference evidence="1" key="1">
    <citation type="journal article" date="2014" name="Front. Microbiol.">
        <title>High frequency of phylogenetically diverse reductive dehalogenase-homologous genes in deep subseafloor sedimentary metagenomes.</title>
        <authorList>
            <person name="Kawai M."/>
            <person name="Futagami T."/>
            <person name="Toyoda A."/>
            <person name="Takaki Y."/>
            <person name="Nishi S."/>
            <person name="Hori S."/>
            <person name="Arai W."/>
            <person name="Tsubouchi T."/>
            <person name="Morono Y."/>
            <person name="Uchiyama I."/>
            <person name="Ito T."/>
            <person name="Fujiyama A."/>
            <person name="Inagaki F."/>
            <person name="Takami H."/>
        </authorList>
    </citation>
    <scope>NUCLEOTIDE SEQUENCE</scope>
    <source>
        <strain evidence="1">Expedition CK06-06</strain>
    </source>
</reference>
<protein>
    <submittedName>
        <fullName evidence="1">Uncharacterized protein</fullName>
    </submittedName>
</protein>
<sequence length="35" mass="4244">FSNAGLLLKYGNKELQCEYWEWYQARAVDGQRYSR</sequence>
<organism evidence="1">
    <name type="scientific">marine sediment metagenome</name>
    <dbReference type="NCBI Taxonomy" id="412755"/>
    <lineage>
        <taxon>unclassified sequences</taxon>
        <taxon>metagenomes</taxon>
        <taxon>ecological metagenomes</taxon>
    </lineage>
</organism>
<dbReference type="AlphaFoldDB" id="X0TAR3"/>
<evidence type="ECO:0000313" key="1">
    <source>
        <dbReference type="EMBL" id="GAF73155.1"/>
    </source>
</evidence>
<dbReference type="EMBL" id="BARS01002810">
    <property type="protein sequence ID" value="GAF73155.1"/>
    <property type="molecule type" value="Genomic_DNA"/>
</dbReference>
<comment type="caution">
    <text evidence="1">The sequence shown here is derived from an EMBL/GenBank/DDBJ whole genome shotgun (WGS) entry which is preliminary data.</text>
</comment>
<proteinExistence type="predicted"/>